<evidence type="ECO:0000256" key="3">
    <source>
        <dbReference type="ARBA" id="ARBA00022737"/>
    </source>
</evidence>
<organism evidence="7 8">
    <name type="scientific">Orbilia blumenaviensis</name>
    <dbReference type="NCBI Taxonomy" id="1796055"/>
    <lineage>
        <taxon>Eukaryota</taxon>
        <taxon>Fungi</taxon>
        <taxon>Dikarya</taxon>
        <taxon>Ascomycota</taxon>
        <taxon>Pezizomycotina</taxon>
        <taxon>Orbiliomycetes</taxon>
        <taxon>Orbiliales</taxon>
        <taxon>Orbiliaceae</taxon>
        <taxon>Orbilia</taxon>
    </lineage>
</organism>
<dbReference type="GO" id="GO:0000502">
    <property type="term" value="C:proteasome complex"/>
    <property type="evidence" value="ECO:0007669"/>
    <property type="project" value="UniProtKB-KW"/>
</dbReference>
<dbReference type="Pfam" id="PF23731">
    <property type="entry name" value="ARM_ECM29_C"/>
    <property type="match status" value="1"/>
</dbReference>
<evidence type="ECO:0000256" key="1">
    <source>
        <dbReference type="ARBA" id="ARBA00004496"/>
    </source>
</evidence>
<gene>
    <name evidence="7" type="primary">ECM29</name>
    <name evidence="7" type="ORF">TWF730_005622</name>
</gene>
<dbReference type="InterPro" id="IPR016024">
    <property type="entry name" value="ARM-type_fold"/>
</dbReference>
<dbReference type="GO" id="GO:0043248">
    <property type="term" value="P:proteasome assembly"/>
    <property type="evidence" value="ECO:0007669"/>
    <property type="project" value="InterPro"/>
</dbReference>
<dbReference type="Pfam" id="PF13001">
    <property type="entry name" value="ECM29_N"/>
    <property type="match status" value="1"/>
</dbReference>
<feature type="domain" description="Proteasome adapter and scaffold protein ECM29 HEAT-repeat" evidence="6">
    <location>
        <begin position="1352"/>
        <end position="1513"/>
    </location>
</feature>
<dbReference type="GO" id="GO:0036503">
    <property type="term" value="P:ERAD pathway"/>
    <property type="evidence" value="ECO:0007669"/>
    <property type="project" value="TreeGrafter"/>
</dbReference>
<dbReference type="GO" id="GO:0060090">
    <property type="term" value="F:molecular adaptor activity"/>
    <property type="evidence" value="ECO:0007669"/>
    <property type="project" value="InterPro"/>
</dbReference>
<dbReference type="Proteomes" id="UP001373714">
    <property type="component" value="Unassembled WGS sequence"/>
</dbReference>
<evidence type="ECO:0000313" key="8">
    <source>
        <dbReference type="Proteomes" id="UP001373714"/>
    </source>
</evidence>
<evidence type="ECO:0000256" key="2">
    <source>
        <dbReference type="ARBA" id="ARBA00022490"/>
    </source>
</evidence>
<comment type="subcellular location">
    <subcellularLocation>
        <location evidence="1">Cytoplasm</location>
    </subcellularLocation>
</comment>
<proteinExistence type="predicted"/>
<dbReference type="EMBL" id="JAVHNS010000002">
    <property type="protein sequence ID" value="KAK6361914.1"/>
    <property type="molecule type" value="Genomic_DNA"/>
</dbReference>
<reference evidence="7 8" key="1">
    <citation type="submission" date="2019-10" db="EMBL/GenBank/DDBJ databases">
        <authorList>
            <person name="Palmer J.M."/>
        </authorList>
    </citation>
    <scope>NUCLEOTIDE SEQUENCE [LARGE SCALE GENOMIC DNA]</scope>
    <source>
        <strain evidence="7 8">TWF730</strain>
    </source>
</reference>
<evidence type="ECO:0000259" key="6">
    <source>
        <dbReference type="Pfam" id="PF24492"/>
    </source>
</evidence>
<name>A0AAV9VL91_9PEZI</name>
<evidence type="ECO:0000259" key="5">
    <source>
        <dbReference type="Pfam" id="PF13001"/>
    </source>
</evidence>
<dbReference type="PANTHER" id="PTHR23346:SF19">
    <property type="entry name" value="PROTEASOME ADAPTER AND SCAFFOLD PROTEIN ECM29"/>
    <property type="match status" value="1"/>
</dbReference>
<feature type="domain" description="Proteasome component Ecm29 N-terminal" evidence="5">
    <location>
        <begin position="11"/>
        <end position="530"/>
    </location>
</feature>
<dbReference type="Gene3D" id="1.25.10.10">
    <property type="entry name" value="Leucine-rich Repeat Variant"/>
    <property type="match status" value="2"/>
</dbReference>
<dbReference type="InterPro" id="IPR024372">
    <property type="entry name" value="Ecm29_N"/>
</dbReference>
<sequence length="1884" mass="209222">MADEGKELNLLKNVENRIVFAQNDAALQTILKTFLCPMLLKLESPHAAVREKTISICQHINTRIKPSVIQLPVAALLAQFQGANAGLLLKNFDLMYIQRGLERLPTDELQPLLPGILHAFDQISASHARTMFQVLLNTLMQLPSPPARGSPAAAEYKQLLDLDNHETAATFLSHKFKGLLLLTLAPFQSAETVAGLCCPGLSVEEFEFLTLGKKETFSHTRLLAIKLRVLEFIAVAGFSDENLYFPFLVAAGSDSGSQLINLGEDGLKRLTIDLDHLEIPDTVEPDKKLQKPNTIGIQTVQKLYGLYLGAPETKTLPARASLKNRILGILSKSILALKEEAVPPTKVQKLVEDGLLGDNPEYNFKFRSSVFGFLVHATRLGGDSLIQTVGYAIVENIRTWIYADGWPKSTSVHASQLSTHLRSQGYLTIGLLSRRVPIFIVQNDLQVLRFLLSAVRGETKEMRSSAEEAISSILPCFSLMTPTQRKEVKELAFQSLLDDNDTAGWGSYLKIANRASSFGDPVRIWMCLLACATTAVGSPEASRDLIDDGRKALHPYWFSILHPRTKPSNQSAMKDTVSNNDEMDIDQEALEDESTEKAKFQPLLTYLLSRDSHLPKAFENKLVTTKSVHGVPIFVLPEMVAFLRNVLLMNCLEAGTLKELSEGKGIDDAPIVDGDWDTRISSELATSDRMRSFVQLYVSNTTVASDYFALLLQALLDTSDASIFGNILMEFFPLLSWSILERLLVISSQNQWAELSRMAWQGKRAERETASYLLGTFKALDTTEDEVKTKEWLGLHTSRITDWESCPATESNRTHGSIIAISYYLSRLNVEVPYRGVAASVSNEDVSKTISAYVDITINSRDTEFRDAAISALTQLCYFRVFQPSQTQRGTELFEKLKALGKSGHEKAVIALGAFSLIYPITHNPDVTAEEKDQVTKIKEILTSIHDNKMPELSFATGEALSVLAAGWDSQILARKMDLIDGKVTGASLRERDNGRILGNLVSELLEMRAKGGSASFRKAACVWLLSMVQYCGHLDQVRERFEDIHTAFRLYLTDREEFVQETASRGLTKVYELGDKSLKEDLVRNLVSSFTGTTKTLAGQVQADTQLFEPGALPTGDGSVSTYKDILSLASEVGDSSLVYKFMSLASHSAMWSSRAAFGRFGLGTIMSNSEEMFAENPKLYAKLFRYRFDPNPNVQRSMNDIWKALVKNPGATIDKYFDNIMEDLLRTIVDREWRTREASCGAIADLIQGRQPSQYEKHLQDIWSMSFKVLDDIKASVREAAMKLCRTLTKSLIHTVSDEHNTSPKDAKKSLDNIMPFLMGPNGLESQAEDAQMLALKTLLDLVKKCGRVLRPYVPDMIDQFLNLLSSLEPQAINYLHLNAAKYNLTEDKIDAARLSSVRASPMMDAIERCLDIADADVMKVFIPRLNKAIKKVVGMPSKVGCSRVVVTLVIRHSYLFRPYANDTLKVISAALVDRNETVSASYAAACGYLARLASDEAVIKLLQYAQNLYFEQQEERMRVLSASVLNAISKHASDRFQALASDILPVAFVAKHDPEESVAEEYSKCWSDNTGGSGAVKLYLPEIAALAGAHLDSARWTIKQTAALSIADICVVLGPDLTQEQFDVVYPLAVRSVAGKSYPSKYRVLEGFAALCTSPKFTEARKLKEVSKIFLREANRNNKDYRPHAFDSLAKFLKAQSETNLYDEVVGIVENVFDAGAITDEDEMDTDNHGKSSERLWQITLVSSLQLLASSMHRGYPNSASQVETLLALVEKQLLPSCSRDVKSAAIELVERILSRLQDNGPSTAASPVDPKTWNKSLVQLWTNLNLVSKGASSENEKIRKELKSATEKLCIWMGRLQVDGHSISELVQARDQVNQFLGQT</sequence>
<accession>A0AAV9VL91</accession>
<dbReference type="InterPro" id="IPR011989">
    <property type="entry name" value="ARM-like"/>
</dbReference>
<evidence type="ECO:0000313" key="7">
    <source>
        <dbReference type="EMBL" id="KAK6361914.1"/>
    </source>
</evidence>
<dbReference type="Pfam" id="PF24492">
    <property type="entry name" value="HEAT_ECM29"/>
    <property type="match status" value="1"/>
</dbReference>
<protein>
    <submittedName>
        <fullName evidence="7">Proteasome component M29</fullName>
    </submittedName>
</protein>
<dbReference type="SUPFAM" id="SSF48371">
    <property type="entry name" value="ARM repeat"/>
    <property type="match status" value="2"/>
</dbReference>
<keyword evidence="2" id="KW-0963">Cytoplasm</keyword>
<dbReference type="PANTHER" id="PTHR23346">
    <property type="entry name" value="TRANSLATIONAL ACTIVATOR GCN1-RELATED"/>
    <property type="match status" value="1"/>
</dbReference>
<keyword evidence="3" id="KW-0677">Repeat</keyword>
<evidence type="ECO:0000256" key="4">
    <source>
        <dbReference type="ARBA" id="ARBA00022942"/>
    </source>
</evidence>
<dbReference type="GO" id="GO:0005634">
    <property type="term" value="C:nucleus"/>
    <property type="evidence" value="ECO:0007669"/>
    <property type="project" value="TreeGrafter"/>
</dbReference>
<dbReference type="GO" id="GO:0005737">
    <property type="term" value="C:cytoplasm"/>
    <property type="evidence" value="ECO:0007669"/>
    <property type="project" value="UniProtKB-SubCell"/>
</dbReference>
<keyword evidence="8" id="KW-1185">Reference proteome</keyword>
<comment type="caution">
    <text evidence="7">The sequence shown here is derived from an EMBL/GenBank/DDBJ whole genome shotgun (WGS) entry which is preliminary data.</text>
</comment>
<dbReference type="InterPro" id="IPR055443">
    <property type="entry name" value="HEAT_ECM29"/>
</dbReference>
<keyword evidence="4 7" id="KW-0647">Proteasome</keyword>